<dbReference type="AlphaFoldDB" id="I3X628"/>
<dbReference type="Gene3D" id="3.40.50.880">
    <property type="match status" value="1"/>
</dbReference>
<gene>
    <name evidence="5" type="ORF">USDA257_c27620</name>
</gene>
<dbReference type="InterPro" id="IPR018060">
    <property type="entry name" value="HTH_AraC"/>
</dbReference>
<organism evidence="5 6">
    <name type="scientific">Sinorhizobium fredii (strain USDA 257)</name>
    <dbReference type="NCBI Taxonomy" id="1185652"/>
    <lineage>
        <taxon>Bacteria</taxon>
        <taxon>Pseudomonadati</taxon>
        <taxon>Pseudomonadota</taxon>
        <taxon>Alphaproteobacteria</taxon>
        <taxon>Hyphomicrobiales</taxon>
        <taxon>Rhizobiaceae</taxon>
        <taxon>Sinorhizobium/Ensifer group</taxon>
        <taxon>Sinorhizobium</taxon>
    </lineage>
</organism>
<dbReference type="Pfam" id="PF01965">
    <property type="entry name" value="DJ-1_PfpI"/>
    <property type="match status" value="1"/>
</dbReference>
<dbReference type="InterPro" id="IPR002818">
    <property type="entry name" value="DJ-1/PfpI"/>
</dbReference>
<protein>
    <submittedName>
        <fullName evidence="5">Putative AraC family transcriptional regulator</fullName>
    </submittedName>
</protein>
<dbReference type="PANTHER" id="PTHR43130:SF3">
    <property type="entry name" value="HTH-TYPE TRANSCRIPTIONAL REGULATOR RV1931C"/>
    <property type="match status" value="1"/>
</dbReference>
<dbReference type="CDD" id="cd03137">
    <property type="entry name" value="GATase1_AraC_1"/>
    <property type="match status" value="1"/>
</dbReference>
<evidence type="ECO:0000313" key="5">
    <source>
        <dbReference type="EMBL" id="AFL51334.1"/>
    </source>
</evidence>
<dbReference type="Gene3D" id="1.10.10.60">
    <property type="entry name" value="Homeodomain-like"/>
    <property type="match status" value="1"/>
</dbReference>
<dbReference type="InterPro" id="IPR029062">
    <property type="entry name" value="Class_I_gatase-like"/>
</dbReference>
<dbReference type="Pfam" id="PF12833">
    <property type="entry name" value="HTH_18"/>
    <property type="match status" value="1"/>
</dbReference>
<dbReference type="PANTHER" id="PTHR43130">
    <property type="entry name" value="ARAC-FAMILY TRANSCRIPTIONAL REGULATOR"/>
    <property type="match status" value="1"/>
</dbReference>
<dbReference type="PATRIC" id="fig|1185652.3.peg.2865"/>
<dbReference type="EMBL" id="CP003563">
    <property type="protein sequence ID" value="AFL51334.1"/>
    <property type="molecule type" value="Genomic_DNA"/>
</dbReference>
<dbReference type="SUPFAM" id="SSF52317">
    <property type="entry name" value="Class I glutamine amidotransferase-like"/>
    <property type="match status" value="1"/>
</dbReference>
<feature type="region of interest" description="Disordered" evidence="3">
    <location>
        <begin position="1"/>
        <end position="20"/>
    </location>
</feature>
<dbReference type="KEGG" id="sfd:USDA257_c27620"/>
<dbReference type="STRING" id="1185652.USDA257_c27620"/>
<evidence type="ECO:0000313" key="6">
    <source>
        <dbReference type="Proteomes" id="UP000006180"/>
    </source>
</evidence>
<reference evidence="5 6" key="1">
    <citation type="journal article" date="2012" name="J. Bacteriol.">
        <title>Complete genome sequence of the broad-host-range strain Sinorhizobium fredii USDA257.</title>
        <authorList>
            <person name="Schuldes J."/>
            <person name="Rodriguez Orbegoso M."/>
            <person name="Schmeisser C."/>
            <person name="Krishnan H.B."/>
            <person name="Daniel R."/>
            <person name="Streit W.R."/>
        </authorList>
    </citation>
    <scope>NUCLEOTIDE SEQUENCE [LARGE SCALE GENOMIC DNA]</scope>
    <source>
        <strain evidence="5 6">USDA 257</strain>
    </source>
</reference>
<accession>I3X628</accession>
<keyword evidence="1" id="KW-0805">Transcription regulation</keyword>
<evidence type="ECO:0000256" key="2">
    <source>
        <dbReference type="ARBA" id="ARBA00023163"/>
    </source>
</evidence>
<name>I3X628_SINF2</name>
<evidence type="ECO:0000256" key="1">
    <source>
        <dbReference type="ARBA" id="ARBA00023015"/>
    </source>
</evidence>
<evidence type="ECO:0000256" key="3">
    <source>
        <dbReference type="SAM" id="MobiDB-lite"/>
    </source>
</evidence>
<dbReference type="PROSITE" id="PS01124">
    <property type="entry name" value="HTH_ARAC_FAMILY_2"/>
    <property type="match status" value="1"/>
</dbReference>
<dbReference type="HOGENOM" id="CLU_000445_59_0_5"/>
<proteinExistence type="predicted"/>
<dbReference type="InterPro" id="IPR052158">
    <property type="entry name" value="INH-QAR"/>
</dbReference>
<dbReference type="InterPro" id="IPR009057">
    <property type="entry name" value="Homeodomain-like_sf"/>
</dbReference>
<dbReference type="GO" id="GO:0043565">
    <property type="term" value="F:sequence-specific DNA binding"/>
    <property type="evidence" value="ECO:0007669"/>
    <property type="project" value="InterPro"/>
</dbReference>
<sequence>MKSFGTTTVRDGGSDAVAGKGAGEGGADLAGSYDTNGHGIVRCCGHGSGGEAAIRDDVGARHERGLRAGEVSNDAGDLVILAVAADRHAETPYDTVMFGAGATIEPMTPGLIAFSRRALETSRRVAAPCTGAFVLAEAGLLDGRRATTHWAFARRLQERFPAVKVEDDRIFIVDGSVWTSAGMTATIDLALAMIEKDHGQDVARSVARKLVVYHRRAGGQSQFSALLELEPKSDRIQKSIDYAKANLDGVLSVEELAEAAGLSPRQFSRAFRAETGQSPAKAVENLRVEAARLMMEQGRHSMDVIAVETGFADPDRMRRAFLRTLGQPPQTIRRNARESASA</sequence>
<keyword evidence="2" id="KW-0804">Transcription</keyword>
<dbReference type="GO" id="GO:0003700">
    <property type="term" value="F:DNA-binding transcription factor activity"/>
    <property type="evidence" value="ECO:0007669"/>
    <property type="project" value="InterPro"/>
</dbReference>
<dbReference type="SMART" id="SM00342">
    <property type="entry name" value="HTH_ARAC"/>
    <property type="match status" value="1"/>
</dbReference>
<evidence type="ECO:0000259" key="4">
    <source>
        <dbReference type="PROSITE" id="PS01124"/>
    </source>
</evidence>
<dbReference type="eggNOG" id="COG4977">
    <property type="taxonomic scope" value="Bacteria"/>
</dbReference>
<feature type="domain" description="HTH araC/xylS-type" evidence="4">
    <location>
        <begin position="237"/>
        <end position="335"/>
    </location>
</feature>
<dbReference type="SUPFAM" id="SSF46689">
    <property type="entry name" value="Homeodomain-like"/>
    <property type="match status" value="2"/>
</dbReference>
<dbReference type="Proteomes" id="UP000006180">
    <property type="component" value="Chromosome"/>
</dbReference>